<proteinExistence type="predicted"/>
<reference evidence="3 4" key="1">
    <citation type="journal article" date="2009" name="Environ. Microbiol.">
        <title>Genome sequence of Desulfobacterium autotrophicum HRM2, a marine sulfate reducer oxidizing organic carbon completely to carbon dioxide.</title>
        <authorList>
            <person name="Strittmatter A.W."/>
            <person name="Liesegang H."/>
            <person name="Rabus R."/>
            <person name="Decker I."/>
            <person name="Amann J."/>
            <person name="Andres S."/>
            <person name="Henne A."/>
            <person name="Fricke W.F."/>
            <person name="Martinez-Arias R."/>
            <person name="Bartels D."/>
            <person name="Goesmann A."/>
            <person name="Krause L."/>
            <person name="Puehler A."/>
            <person name="Klenk H.P."/>
            <person name="Richter M."/>
            <person name="Schuler M."/>
            <person name="Gloeckner F.O."/>
            <person name="Meyerdierks A."/>
            <person name="Gottschalk G."/>
            <person name="Amann R."/>
        </authorList>
    </citation>
    <scope>NUCLEOTIDE SEQUENCE [LARGE SCALE GENOMIC DNA]</scope>
    <source>
        <strain evidence="4">ATCC 43914 / DSM 3382 / HRM2</strain>
    </source>
</reference>
<dbReference type="EMBL" id="CP001087">
    <property type="protein sequence ID" value="ACN16594.1"/>
    <property type="molecule type" value="Genomic_DNA"/>
</dbReference>
<evidence type="ECO:0000259" key="2">
    <source>
        <dbReference type="Pfam" id="PF00144"/>
    </source>
</evidence>
<dbReference type="InterPro" id="IPR012338">
    <property type="entry name" value="Beta-lactam/transpept-like"/>
</dbReference>
<dbReference type="PANTHER" id="PTHR43283:SF11">
    <property type="entry name" value="BETA-LACTAMASE-RELATED DOMAIN-CONTAINING PROTEIN"/>
    <property type="match status" value="1"/>
</dbReference>
<dbReference type="Gene3D" id="3.40.710.10">
    <property type="entry name" value="DD-peptidase/beta-lactamase superfamily"/>
    <property type="match status" value="1"/>
</dbReference>
<dbReference type="InterPro" id="IPR001466">
    <property type="entry name" value="Beta-lactam-related"/>
</dbReference>
<name>C0Q989_DESAH</name>
<dbReference type="AlphaFoldDB" id="C0Q989"/>
<sequence length="355" mass="39342">MKVRRAMEDAVGKSVFPGAVLLVSKGADVLFYKAFGVADLRSREPVSLNTLFDLASLTKPLATTVALIHLVQTNQLCLNQTLGDLLPGGVGHDKADITVEDLLRHRSGLPAHRPYYVQVVGSPEKERQDRLRRLILNEPLVYQPKQGELYSDLGFILLAWIVERTAGKRLDRYVRDNIYLPLGVKGLRFMPPGYPLNCSVAATEHCPWRGRVLKGEVHDDNAWVAGGIEGHAGLFGTALDIQTLLGEIMGGVMGKKTGVLEGRWIRQFAVKKDGFERVAGFDTPSASNSSAGRFFSPASLGHLGFTGTSFWMDPLEQAMVILLTNRVHPVRSNEKIRQFRPYIHDLIMKTIFNRG</sequence>
<dbReference type="GO" id="GO:0016787">
    <property type="term" value="F:hydrolase activity"/>
    <property type="evidence" value="ECO:0007669"/>
    <property type="project" value="UniProtKB-KW"/>
</dbReference>
<evidence type="ECO:0000313" key="4">
    <source>
        <dbReference type="Proteomes" id="UP000000442"/>
    </source>
</evidence>
<organism evidence="3 4">
    <name type="scientific">Desulforapulum autotrophicum (strain ATCC 43914 / DSM 3382 / VKM B-1955 / HRM2)</name>
    <name type="common">Desulfobacterium autotrophicum</name>
    <dbReference type="NCBI Taxonomy" id="177437"/>
    <lineage>
        <taxon>Bacteria</taxon>
        <taxon>Pseudomonadati</taxon>
        <taxon>Thermodesulfobacteriota</taxon>
        <taxon>Desulfobacteria</taxon>
        <taxon>Desulfobacterales</taxon>
        <taxon>Desulfobacteraceae</taxon>
        <taxon>Desulforapulum</taxon>
    </lineage>
</organism>
<dbReference type="STRING" id="177437.HRM2_35280"/>
<dbReference type="KEGG" id="dat:HRM2_35280"/>
<dbReference type="HOGENOM" id="CLU_020027_1_1_7"/>
<dbReference type="MEROPS" id="S12.950"/>
<keyword evidence="1" id="KW-0378">Hydrolase</keyword>
<keyword evidence="4" id="KW-1185">Reference proteome</keyword>
<protein>
    <submittedName>
        <fullName evidence="3">Beta-lactamase class C protein</fullName>
    </submittedName>
</protein>
<evidence type="ECO:0000256" key="1">
    <source>
        <dbReference type="ARBA" id="ARBA00022801"/>
    </source>
</evidence>
<dbReference type="Pfam" id="PF00144">
    <property type="entry name" value="Beta-lactamase"/>
    <property type="match status" value="1"/>
</dbReference>
<dbReference type="RefSeq" id="WP_015905344.1">
    <property type="nucleotide sequence ID" value="NC_012108.1"/>
</dbReference>
<dbReference type="PANTHER" id="PTHR43283">
    <property type="entry name" value="BETA-LACTAMASE-RELATED"/>
    <property type="match status" value="1"/>
</dbReference>
<gene>
    <name evidence="3" type="ordered locus">HRM2_35280</name>
</gene>
<dbReference type="Proteomes" id="UP000000442">
    <property type="component" value="Chromosome"/>
</dbReference>
<dbReference type="SUPFAM" id="SSF56601">
    <property type="entry name" value="beta-lactamase/transpeptidase-like"/>
    <property type="match status" value="1"/>
</dbReference>
<dbReference type="InterPro" id="IPR050789">
    <property type="entry name" value="Diverse_Enzym_Activities"/>
</dbReference>
<dbReference type="OrthoDB" id="9809635at2"/>
<dbReference type="eggNOG" id="COG1680">
    <property type="taxonomic scope" value="Bacteria"/>
</dbReference>
<accession>C0Q989</accession>
<feature type="domain" description="Beta-lactamase-related" evidence="2">
    <location>
        <begin position="3"/>
        <end position="335"/>
    </location>
</feature>
<evidence type="ECO:0000313" key="3">
    <source>
        <dbReference type="EMBL" id="ACN16594.1"/>
    </source>
</evidence>